<keyword evidence="4" id="KW-1185">Reference proteome</keyword>
<dbReference type="EMBL" id="KI669463">
    <property type="protein sequence ID" value="OCF57624.1"/>
    <property type="molecule type" value="Genomic_DNA"/>
</dbReference>
<feature type="region of interest" description="Disordered" evidence="2">
    <location>
        <begin position="22"/>
        <end position="162"/>
    </location>
</feature>
<feature type="coiled-coil region" evidence="1">
    <location>
        <begin position="179"/>
        <end position="206"/>
    </location>
</feature>
<proteinExistence type="predicted"/>
<dbReference type="AlphaFoldDB" id="A0A1B9IQD9"/>
<protein>
    <submittedName>
        <fullName evidence="3">Uncharacterized protein</fullName>
    </submittedName>
</protein>
<evidence type="ECO:0000256" key="1">
    <source>
        <dbReference type="SAM" id="Coils"/>
    </source>
</evidence>
<accession>A0A1B9IQD9</accession>
<sequence length="300" mass="33121">MSYPDKSANSVHSLLALLRSAQDGTTPATSSSVPAQSTYPPVYTTNGNGSGSGPVTRPNVNVPTKRQLDDLLSSLNDRPQPTPPKAESPSQRHLIEPFGPVGETPSPSKSPYDPLQSPNRRQSTSNTNTNTGEYGRRASTSKVTPPRKKRKPSERVDEDGYSTMSFSKALPILSELLEDEGFKLELKKMKKEQDALERRLWAKSEKVKAEYERSIQAEKEIAKIARKAIPPEKKEAWAKSLSANLDTFYLQQCLPVIDGLASKHKQRLMELGVPGLGDGGEKIKERIKRIMELLEAGLEE</sequence>
<reference evidence="4" key="2">
    <citation type="submission" date="2013-12" db="EMBL/GenBank/DDBJ databases">
        <title>Evolution of pathogenesis and genome organization in the Tremellales.</title>
        <authorList>
            <person name="Cuomo C."/>
            <person name="Litvintseva A."/>
            <person name="Heitman J."/>
            <person name="Chen Y."/>
            <person name="Sun S."/>
            <person name="Springer D."/>
            <person name="Dromer F."/>
            <person name="Young S."/>
            <person name="Zeng Q."/>
            <person name="Chapman S."/>
            <person name="Gujja S."/>
            <person name="Saif S."/>
            <person name="Birren B."/>
        </authorList>
    </citation>
    <scope>NUCLEOTIDE SEQUENCE [LARGE SCALE GENOMIC DNA]</scope>
    <source>
        <strain evidence="4">CBS 10435</strain>
    </source>
</reference>
<organism evidence="3 4">
    <name type="scientific">Kwoniella mangroviensis CBS 10435</name>
    <dbReference type="NCBI Taxonomy" id="1331196"/>
    <lineage>
        <taxon>Eukaryota</taxon>
        <taxon>Fungi</taxon>
        <taxon>Dikarya</taxon>
        <taxon>Basidiomycota</taxon>
        <taxon>Agaricomycotina</taxon>
        <taxon>Tremellomycetes</taxon>
        <taxon>Tremellales</taxon>
        <taxon>Cryptococcaceae</taxon>
        <taxon>Kwoniella</taxon>
    </lineage>
</organism>
<dbReference type="OrthoDB" id="21617at2759"/>
<dbReference type="Proteomes" id="UP000092583">
    <property type="component" value="Unassembled WGS sequence"/>
</dbReference>
<gene>
    <name evidence="3" type="ORF">L486_05084</name>
</gene>
<evidence type="ECO:0000256" key="2">
    <source>
        <dbReference type="SAM" id="MobiDB-lite"/>
    </source>
</evidence>
<feature type="compositionally biased region" description="Low complexity" evidence="2">
    <location>
        <begin position="119"/>
        <end position="131"/>
    </location>
</feature>
<name>A0A1B9IQD9_9TREE</name>
<evidence type="ECO:0000313" key="4">
    <source>
        <dbReference type="Proteomes" id="UP000092583"/>
    </source>
</evidence>
<evidence type="ECO:0000313" key="3">
    <source>
        <dbReference type="EMBL" id="OCF57624.1"/>
    </source>
</evidence>
<reference evidence="3 4" key="1">
    <citation type="submission" date="2013-07" db="EMBL/GenBank/DDBJ databases">
        <title>The Genome Sequence of Kwoniella mangroviensis CBS10435.</title>
        <authorList>
            <consortium name="The Broad Institute Genome Sequencing Platform"/>
            <person name="Cuomo C."/>
            <person name="Litvintseva A."/>
            <person name="Chen Y."/>
            <person name="Heitman J."/>
            <person name="Sun S."/>
            <person name="Springer D."/>
            <person name="Dromer F."/>
            <person name="Young S.K."/>
            <person name="Zeng Q."/>
            <person name="Gargeya S."/>
            <person name="Fitzgerald M."/>
            <person name="Abouelleil A."/>
            <person name="Alvarado L."/>
            <person name="Berlin A.M."/>
            <person name="Chapman S.B."/>
            <person name="Dewar J."/>
            <person name="Goldberg J."/>
            <person name="Griggs A."/>
            <person name="Gujja S."/>
            <person name="Hansen M."/>
            <person name="Howarth C."/>
            <person name="Imamovic A."/>
            <person name="Larimer J."/>
            <person name="McCowan C."/>
            <person name="Murphy C."/>
            <person name="Pearson M."/>
            <person name="Priest M."/>
            <person name="Roberts A."/>
            <person name="Saif S."/>
            <person name="Shea T."/>
            <person name="Sykes S."/>
            <person name="Wortman J."/>
            <person name="Nusbaum C."/>
            <person name="Birren B."/>
        </authorList>
    </citation>
    <scope>NUCLEOTIDE SEQUENCE [LARGE SCALE GENOMIC DNA]</scope>
    <source>
        <strain evidence="3 4">CBS 10435</strain>
    </source>
</reference>
<keyword evidence="1" id="KW-0175">Coiled coil</keyword>
<feature type="compositionally biased region" description="Polar residues" evidence="2">
    <location>
        <begin position="22"/>
        <end position="47"/>
    </location>
</feature>